<gene>
    <name evidence="1" type="ORF">acsn021_17510</name>
</gene>
<dbReference type="RefSeq" id="WP_184091330.1">
    <property type="nucleotide sequence ID" value="NZ_AP023367.1"/>
</dbReference>
<protein>
    <submittedName>
        <fullName evidence="1">Uncharacterized protein</fullName>
    </submittedName>
</protein>
<dbReference type="KEGG" id="acel:acsn021_17510"/>
<proteinExistence type="predicted"/>
<reference evidence="1 2" key="1">
    <citation type="journal article" date="2016" name="Int. J. Syst. Evol. Microbiol.">
        <title>Descriptions of Anaerotaenia torta gen. nov., sp. nov. and Anaerocolumna cellulosilytica gen. nov., sp. nov. isolated from a methanogenic reactor of cattle waste.</title>
        <authorList>
            <person name="Uek A."/>
            <person name="Ohtaki Y."/>
            <person name="Kaku N."/>
            <person name="Ueki K."/>
        </authorList>
    </citation>
    <scope>NUCLEOTIDE SEQUENCE [LARGE SCALE GENOMIC DNA]</scope>
    <source>
        <strain evidence="1 2">SN021</strain>
    </source>
</reference>
<organism evidence="1 2">
    <name type="scientific">Anaerocolumna cellulosilytica</name>
    <dbReference type="NCBI Taxonomy" id="433286"/>
    <lineage>
        <taxon>Bacteria</taxon>
        <taxon>Bacillati</taxon>
        <taxon>Bacillota</taxon>
        <taxon>Clostridia</taxon>
        <taxon>Lachnospirales</taxon>
        <taxon>Lachnospiraceae</taxon>
        <taxon>Anaerocolumna</taxon>
    </lineage>
</organism>
<evidence type="ECO:0000313" key="1">
    <source>
        <dbReference type="EMBL" id="BCJ94182.1"/>
    </source>
</evidence>
<accession>A0A6S6R3W9</accession>
<name>A0A6S6R3W9_9FIRM</name>
<keyword evidence="2" id="KW-1185">Reference proteome</keyword>
<dbReference type="Proteomes" id="UP000515561">
    <property type="component" value="Chromosome"/>
</dbReference>
<dbReference type="EMBL" id="AP023367">
    <property type="protein sequence ID" value="BCJ94182.1"/>
    <property type="molecule type" value="Genomic_DNA"/>
</dbReference>
<evidence type="ECO:0000313" key="2">
    <source>
        <dbReference type="Proteomes" id="UP000515561"/>
    </source>
</evidence>
<sequence>MKKPYFLIALFTAVIIVTCLLGYRFIADSNKTKSEKEYQATLELVTDINQNSDFGGLELLKLSNNKENQPSQGTSDILPKFAEDAKDGVEGIYFNYPYDSNDYRLSKISITQVPYHIYGITEGQNLNEAALLLEDKGFTLQETISDNDVDFVLYRQHHVSISLKVGNGNRTISTIIVSVYDKLDDAVY</sequence>
<dbReference type="AlphaFoldDB" id="A0A6S6R3W9"/>